<sequence>MAFTIRGVVLPEREERVLRIDGDQVRNATEGDDGELVADGVWLLPGLVDVHTHPGTEKPGDEFDEERFRRHMVEHRDAGVLLVRSPGSADRDSGRVRDDVDLPRLRSGGQWLATPGRFYPGFGRDIAEADLVPAAVEEARASSGWCKIIGDWTDGEPAVPLEVLTAAVEAVHAIGGRVAVHCQTAEGCRNAVLAGADSLEHGMYLDHDLLPRMAAQGTALVPTFTTFAKIVDKLDNAPPDFRDWLLGGWEGMPATVRAAHEAGVVVLAGTDSTPCGTVAGEIEWLIRSGVPPEVAVGAGSWTARSWLGLPGIVDGAPADLVAYEADPVEDPAVLSRPSRIILRGRLIR</sequence>
<dbReference type="InterPro" id="IPR051781">
    <property type="entry name" value="Metallo-dep_Hydrolase"/>
</dbReference>
<reference evidence="2 3" key="1">
    <citation type="submission" date="2016-10" db="EMBL/GenBank/DDBJ databases">
        <authorList>
            <person name="de Groot N.N."/>
        </authorList>
    </citation>
    <scope>NUCLEOTIDE SEQUENCE [LARGE SCALE GENOMIC DNA]</scope>
    <source>
        <strain evidence="2 3">DSM 44149</strain>
    </source>
</reference>
<proteinExistence type="predicted"/>
<evidence type="ECO:0000313" key="2">
    <source>
        <dbReference type="EMBL" id="SDM53969.1"/>
    </source>
</evidence>
<dbReference type="STRING" id="211114.SAMN04489726_2129"/>
<dbReference type="InterPro" id="IPR032466">
    <property type="entry name" value="Metal_Hydrolase"/>
</dbReference>
<keyword evidence="3" id="KW-1185">Reference proteome</keyword>
<dbReference type="Proteomes" id="UP000183376">
    <property type="component" value="Chromosome I"/>
</dbReference>
<dbReference type="GO" id="GO:0016810">
    <property type="term" value="F:hydrolase activity, acting on carbon-nitrogen (but not peptide) bonds"/>
    <property type="evidence" value="ECO:0007669"/>
    <property type="project" value="InterPro"/>
</dbReference>
<dbReference type="eggNOG" id="COG1228">
    <property type="taxonomic scope" value="Bacteria"/>
</dbReference>
<dbReference type="PANTHER" id="PTHR43135">
    <property type="entry name" value="ALPHA-D-RIBOSE 1-METHYLPHOSPHONATE 5-TRIPHOSPHATE DIPHOSPHATASE"/>
    <property type="match status" value="1"/>
</dbReference>
<evidence type="ECO:0000259" key="1">
    <source>
        <dbReference type="Pfam" id="PF01979"/>
    </source>
</evidence>
<dbReference type="AlphaFoldDB" id="A0A1G9U1Z1"/>
<organism evidence="2 3">
    <name type="scientific">Allokutzneria albata</name>
    <name type="common">Kibdelosporangium albatum</name>
    <dbReference type="NCBI Taxonomy" id="211114"/>
    <lineage>
        <taxon>Bacteria</taxon>
        <taxon>Bacillati</taxon>
        <taxon>Actinomycetota</taxon>
        <taxon>Actinomycetes</taxon>
        <taxon>Pseudonocardiales</taxon>
        <taxon>Pseudonocardiaceae</taxon>
        <taxon>Allokutzneria</taxon>
    </lineage>
</organism>
<dbReference type="Gene3D" id="2.30.40.10">
    <property type="entry name" value="Urease, subunit C, domain 1"/>
    <property type="match status" value="1"/>
</dbReference>
<protein>
    <submittedName>
        <fullName evidence="2">Imidazolonepropionase</fullName>
    </submittedName>
</protein>
<accession>A0A1G9U1Z1</accession>
<dbReference type="EMBL" id="LT629701">
    <property type="protein sequence ID" value="SDM53969.1"/>
    <property type="molecule type" value="Genomic_DNA"/>
</dbReference>
<dbReference type="SUPFAM" id="SSF51556">
    <property type="entry name" value="Metallo-dependent hydrolases"/>
    <property type="match status" value="1"/>
</dbReference>
<dbReference type="PANTHER" id="PTHR43135:SF4">
    <property type="entry name" value="AMIDOHYDROLASE-RELATED DOMAIN-CONTAINING PROTEIN"/>
    <property type="match status" value="1"/>
</dbReference>
<evidence type="ECO:0000313" key="3">
    <source>
        <dbReference type="Proteomes" id="UP000183376"/>
    </source>
</evidence>
<feature type="domain" description="Amidohydrolase-related" evidence="1">
    <location>
        <begin position="43"/>
        <end position="341"/>
    </location>
</feature>
<dbReference type="Pfam" id="PF01979">
    <property type="entry name" value="Amidohydro_1"/>
    <property type="match status" value="1"/>
</dbReference>
<name>A0A1G9U1Z1_ALLAB</name>
<dbReference type="Gene3D" id="3.20.20.140">
    <property type="entry name" value="Metal-dependent hydrolases"/>
    <property type="match status" value="1"/>
</dbReference>
<dbReference type="RefSeq" id="WP_172806508.1">
    <property type="nucleotide sequence ID" value="NZ_JOEF01000053.1"/>
</dbReference>
<gene>
    <name evidence="2" type="ORF">SAMN04489726_2129</name>
</gene>
<dbReference type="InterPro" id="IPR006680">
    <property type="entry name" value="Amidohydro-rel"/>
</dbReference>
<dbReference type="InterPro" id="IPR011059">
    <property type="entry name" value="Metal-dep_hydrolase_composite"/>
</dbReference>